<comment type="caution">
    <text evidence="2">The sequence shown here is derived from an EMBL/GenBank/DDBJ whole genome shotgun (WGS) entry which is preliminary data.</text>
</comment>
<accession>A0A8X6U3I0</accession>
<protein>
    <submittedName>
        <fullName evidence="2">Uncharacterized protein</fullName>
    </submittedName>
</protein>
<dbReference type="AlphaFoldDB" id="A0A8X6U3I0"/>
<name>A0A8X6U3I0_NEPPI</name>
<keyword evidence="3" id="KW-1185">Reference proteome</keyword>
<sequence length="147" mass="16240">MRCEFERHPPFSPPMQDDGGGGKRRKKKVACFSSGVVLVGGATNRTPSPHLSVALKSRLPLPSHPRHTHTRTLSPPPFHSFISFRSFSPPPSLYLSLHCGRCDWKKCKREGLALNPRSGVVANDISVCLLFMCSVSRWAGSVCVDWV</sequence>
<reference evidence="2" key="1">
    <citation type="submission" date="2020-08" db="EMBL/GenBank/DDBJ databases">
        <title>Multicomponent nature underlies the extraordinary mechanical properties of spider dragline silk.</title>
        <authorList>
            <person name="Kono N."/>
            <person name="Nakamura H."/>
            <person name="Mori M."/>
            <person name="Yoshida Y."/>
            <person name="Ohtoshi R."/>
            <person name="Malay A.D."/>
            <person name="Moran D.A.P."/>
            <person name="Tomita M."/>
            <person name="Numata K."/>
            <person name="Arakawa K."/>
        </authorList>
    </citation>
    <scope>NUCLEOTIDE SEQUENCE</scope>
</reference>
<evidence type="ECO:0000313" key="2">
    <source>
        <dbReference type="EMBL" id="GFT87079.1"/>
    </source>
</evidence>
<feature type="region of interest" description="Disordered" evidence="1">
    <location>
        <begin position="1"/>
        <end position="26"/>
    </location>
</feature>
<dbReference type="Proteomes" id="UP000887013">
    <property type="component" value="Unassembled WGS sequence"/>
</dbReference>
<organism evidence="2 3">
    <name type="scientific">Nephila pilipes</name>
    <name type="common">Giant wood spider</name>
    <name type="synonym">Nephila maculata</name>
    <dbReference type="NCBI Taxonomy" id="299642"/>
    <lineage>
        <taxon>Eukaryota</taxon>
        <taxon>Metazoa</taxon>
        <taxon>Ecdysozoa</taxon>
        <taxon>Arthropoda</taxon>
        <taxon>Chelicerata</taxon>
        <taxon>Arachnida</taxon>
        <taxon>Araneae</taxon>
        <taxon>Araneomorphae</taxon>
        <taxon>Entelegynae</taxon>
        <taxon>Araneoidea</taxon>
        <taxon>Nephilidae</taxon>
        <taxon>Nephila</taxon>
    </lineage>
</organism>
<gene>
    <name evidence="2" type="ORF">NPIL_366431</name>
</gene>
<evidence type="ECO:0000256" key="1">
    <source>
        <dbReference type="SAM" id="MobiDB-lite"/>
    </source>
</evidence>
<dbReference type="OrthoDB" id="10457518at2759"/>
<proteinExistence type="predicted"/>
<evidence type="ECO:0000313" key="3">
    <source>
        <dbReference type="Proteomes" id="UP000887013"/>
    </source>
</evidence>
<dbReference type="EMBL" id="BMAW01073271">
    <property type="protein sequence ID" value="GFT87079.1"/>
    <property type="molecule type" value="Genomic_DNA"/>
</dbReference>